<sequence length="356" mass="39252">MAPTEHQLSDTLLDRLPDGWEASAPDSGDAPEIAALLRRHEHRGRGWAGSGEDDVLIEVSARGYITRENVILRDAEGELRGWASAHDRAAGRMLLVVVVDPRLDEADRETSDRVAGVLFGWADEAARRVGQERGLDVQQIDSGAFADDQRQHGWLEQAGFTKVRTWWQMSRPVTPEEASLDEGDDYGPREGVTIRLVERQGTGMPSEEDLRIVHDVLESAFEDHFNSHEETFDEFVSRLREDPGHRWDHWWIAEVDGEDGTAEPAGALVAAVIDGEDGRPVGSYVEYIGVLANARGRGVAKSLLATVIGDAARRGRDRVGLEVDADSPTGADGLYTSMGWATRYVTQSWHKDVPVA</sequence>
<keyword evidence="5" id="KW-1185">Reference proteome</keyword>
<evidence type="ECO:0000256" key="1">
    <source>
        <dbReference type="ARBA" id="ARBA00022679"/>
    </source>
</evidence>
<dbReference type="Gene3D" id="3.40.630.30">
    <property type="match status" value="1"/>
</dbReference>
<comment type="caution">
    <text evidence="4">The sequence shown here is derived from an EMBL/GenBank/DDBJ whole genome shotgun (WGS) entry which is preliminary data.</text>
</comment>
<evidence type="ECO:0000259" key="3">
    <source>
        <dbReference type="PROSITE" id="PS51186"/>
    </source>
</evidence>
<dbReference type="GO" id="GO:0016747">
    <property type="term" value="F:acyltransferase activity, transferring groups other than amino-acyl groups"/>
    <property type="evidence" value="ECO:0007669"/>
    <property type="project" value="InterPro"/>
</dbReference>
<feature type="domain" description="N-acetyltransferase" evidence="3">
    <location>
        <begin position="192"/>
        <end position="356"/>
    </location>
</feature>
<keyword evidence="1 4" id="KW-0808">Transferase</keyword>
<protein>
    <submittedName>
        <fullName evidence="4">N-acetyltransferase</fullName>
    </submittedName>
</protein>
<evidence type="ECO:0000256" key="2">
    <source>
        <dbReference type="ARBA" id="ARBA00023315"/>
    </source>
</evidence>
<dbReference type="InterPro" id="IPR050680">
    <property type="entry name" value="YpeA/RimI_acetyltransf"/>
</dbReference>
<dbReference type="PANTHER" id="PTHR43420">
    <property type="entry name" value="ACETYLTRANSFERASE"/>
    <property type="match status" value="1"/>
</dbReference>
<proteinExistence type="predicted"/>
<dbReference type="RefSeq" id="WP_129985403.1">
    <property type="nucleotide sequence ID" value="NZ_SDPU01000010.1"/>
</dbReference>
<dbReference type="InterPro" id="IPR016181">
    <property type="entry name" value="Acyl_CoA_acyltransferase"/>
</dbReference>
<dbReference type="AlphaFoldDB" id="A0A4Q5J9E2"/>
<accession>A0A4Q5J9E2</accession>
<organism evidence="4 5">
    <name type="scientific">Nocardioides iriomotensis</name>
    <dbReference type="NCBI Taxonomy" id="715784"/>
    <lineage>
        <taxon>Bacteria</taxon>
        <taxon>Bacillati</taxon>
        <taxon>Actinomycetota</taxon>
        <taxon>Actinomycetes</taxon>
        <taxon>Propionibacteriales</taxon>
        <taxon>Nocardioidaceae</taxon>
        <taxon>Nocardioides</taxon>
    </lineage>
</organism>
<dbReference type="InterPro" id="IPR000182">
    <property type="entry name" value="GNAT_dom"/>
</dbReference>
<evidence type="ECO:0000313" key="5">
    <source>
        <dbReference type="Proteomes" id="UP000291189"/>
    </source>
</evidence>
<dbReference type="Pfam" id="PF00583">
    <property type="entry name" value="Acetyltransf_1"/>
    <property type="match status" value="1"/>
</dbReference>
<reference evidence="4 5" key="1">
    <citation type="submission" date="2019-01" db="EMBL/GenBank/DDBJ databases">
        <title>Nocardioides guangzhouensis sp. nov., an actinobacterium isolated from soil.</title>
        <authorList>
            <person name="Fu Y."/>
            <person name="Cai Y."/>
            <person name="Lin Z."/>
            <person name="Chen P."/>
        </authorList>
    </citation>
    <scope>NUCLEOTIDE SEQUENCE [LARGE SCALE GENOMIC DNA]</scope>
    <source>
        <strain evidence="4 5">NBRC 105384</strain>
    </source>
</reference>
<dbReference type="Proteomes" id="UP000291189">
    <property type="component" value="Unassembled WGS sequence"/>
</dbReference>
<dbReference type="CDD" id="cd04301">
    <property type="entry name" value="NAT_SF"/>
    <property type="match status" value="1"/>
</dbReference>
<gene>
    <name evidence="4" type="ORF">ETU37_03060</name>
</gene>
<name>A0A4Q5J9E2_9ACTN</name>
<dbReference type="SUPFAM" id="SSF55729">
    <property type="entry name" value="Acyl-CoA N-acyltransferases (Nat)"/>
    <property type="match status" value="1"/>
</dbReference>
<keyword evidence="2" id="KW-0012">Acyltransferase</keyword>
<evidence type="ECO:0000313" key="4">
    <source>
        <dbReference type="EMBL" id="RYU14519.1"/>
    </source>
</evidence>
<dbReference type="PANTHER" id="PTHR43420:SF47">
    <property type="entry name" value="N-ACETYLTRANSFERASE DOMAIN-CONTAINING PROTEIN"/>
    <property type="match status" value="1"/>
</dbReference>
<dbReference type="PROSITE" id="PS51186">
    <property type="entry name" value="GNAT"/>
    <property type="match status" value="1"/>
</dbReference>
<dbReference type="OrthoDB" id="9799092at2"/>
<dbReference type="EMBL" id="SDPU01000010">
    <property type="protein sequence ID" value="RYU14519.1"/>
    <property type="molecule type" value="Genomic_DNA"/>
</dbReference>